<protein>
    <recommendedName>
        <fullName evidence="8">Probable branched-chain-amino-acid aminotransferase</fullName>
        <ecNumber evidence="7">2.6.1.42</ecNumber>
    </recommendedName>
</protein>
<keyword evidence="10" id="KW-0028">Amino-acid biosynthesis</keyword>
<dbReference type="EMBL" id="BOPV01000001">
    <property type="protein sequence ID" value="GIL38532.1"/>
    <property type="molecule type" value="Genomic_DNA"/>
</dbReference>
<dbReference type="InterPro" id="IPR001544">
    <property type="entry name" value="Aminotrans_IV"/>
</dbReference>
<keyword evidence="9" id="KW-0663">Pyridoxal phosphate</keyword>
<comment type="pathway">
    <text evidence="4">Amino-acid biosynthesis; L-valine biosynthesis; L-valine from pyruvate: step 4/4.</text>
</comment>
<sequence>MPRFAYVDGQYVPHAKACVHIEDRGFQFADAIYEVIAIRNGALMDERGHLDRLVRSLNELKIPLPMSLTALPIVMRELIRRNRVRNAALYMQITRGEAARDFRFDPDLAPTLVMTVRRADFSHTKQLNQGLKILSVPDLRWARPDIKTVMLLPSSLAKMHALEQGADDAWLVDANGYVTEGSSNNAWIVTADGELVTRPADGRILKGVTRSALQHIATLFQLRIVERPFTIAEAQAACEAFSTSASAFVAPVVSIDGKMIGDGKPGRVALGMRERYLRYSEGAHGAPIGWTST</sequence>
<comment type="catalytic activity">
    <reaction evidence="13">
        <text>L-leucine + 2-oxoglutarate = 4-methyl-2-oxopentanoate + L-glutamate</text>
        <dbReference type="Rhea" id="RHEA:18321"/>
        <dbReference type="ChEBI" id="CHEBI:16810"/>
        <dbReference type="ChEBI" id="CHEBI:17865"/>
        <dbReference type="ChEBI" id="CHEBI:29985"/>
        <dbReference type="ChEBI" id="CHEBI:57427"/>
        <dbReference type="EC" id="2.6.1.42"/>
    </reaction>
</comment>
<dbReference type="FunFam" id="3.20.10.10:FF:000002">
    <property type="entry name" value="D-alanine aminotransferase"/>
    <property type="match status" value="1"/>
</dbReference>
<evidence type="ECO:0000256" key="1">
    <source>
        <dbReference type="ARBA" id="ARBA00001933"/>
    </source>
</evidence>
<evidence type="ECO:0000256" key="7">
    <source>
        <dbReference type="ARBA" id="ARBA00013053"/>
    </source>
</evidence>
<comment type="pathway">
    <text evidence="3">Amino-acid biosynthesis; L-isoleucine biosynthesis; L-isoleucine from 2-oxobutanoate: step 4/4.</text>
</comment>
<dbReference type="PANTHER" id="PTHR42743">
    <property type="entry name" value="AMINO-ACID AMINOTRANSFERASE"/>
    <property type="match status" value="1"/>
</dbReference>
<dbReference type="Gene3D" id="3.30.470.10">
    <property type="match status" value="1"/>
</dbReference>
<dbReference type="RefSeq" id="WP_420241563.1">
    <property type="nucleotide sequence ID" value="NZ_BOPV01000001.1"/>
</dbReference>
<evidence type="ECO:0000256" key="4">
    <source>
        <dbReference type="ARBA" id="ARBA00004931"/>
    </source>
</evidence>
<reference evidence="14" key="1">
    <citation type="submission" date="2021-02" db="EMBL/GenBank/DDBJ databases">
        <title>Genome sequence of Rhodospirillales sp. strain TMPK1 isolated from soil.</title>
        <authorList>
            <person name="Nakai R."/>
            <person name="Kusada H."/>
            <person name="Tamaki H."/>
        </authorList>
    </citation>
    <scope>NUCLEOTIDE SEQUENCE</scope>
    <source>
        <strain evidence="14">TMPK1</strain>
    </source>
</reference>
<dbReference type="InterPro" id="IPR036038">
    <property type="entry name" value="Aminotransferase-like"/>
</dbReference>
<comment type="function">
    <text evidence="2">Acts on leucine, isoleucine and valine.</text>
</comment>
<dbReference type="GO" id="GO:0009082">
    <property type="term" value="P:branched-chain amino acid biosynthetic process"/>
    <property type="evidence" value="ECO:0007669"/>
    <property type="project" value="UniProtKB-KW"/>
</dbReference>
<dbReference type="SUPFAM" id="SSF56752">
    <property type="entry name" value="D-aminoacid aminotransferase-like PLP-dependent enzymes"/>
    <property type="match status" value="1"/>
</dbReference>
<dbReference type="InterPro" id="IPR043131">
    <property type="entry name" value="BCAT-like_N"/>
</dbReference>
<dbReference type="Gene3D" id="3.20.10.10">
    <property type="entry name" value="D-amino Acid Aminotransferase, subunit A, domain 2"/>
    <property type="match status" value="1"/>
</dbReference>
<evidence type="ECO:0000313" key="14">
    <source>
        <dbReference type="EMBL" id="GIL38532.1"/>
    </source>
</evidence>
<evidence type="ECO:0000256" key="10">
    <source>
        <dbReference type="ARBA" id="ARBA00023304"/>
    </source>
</evidence>
<evidence type="ECO:0000256" key="3">
    <source>
        <dbReference type="ARBA" id="ARBA00004824"/>
    </source>
</evidence>
<comment type="catalytic activity">
    <reaction evidence="12">
        <text>L-isoleucine + 2-oxoglutarate = (S)-3-methyl-2-oxopentanoate + L-glutamate</text>
        <dbReference type="Rhea" id="RHEA:24801"/>
        <dbReference type="ChEBI" id="CHEBI:16810"/>
        <dbReference type="ChEBI" id="CHEBI:29985"/>
        <dbReference type="ChEBI" id="CHEBI:35146"/>
        <dbReference type="ChEBI" id="CHEBI:58045"/>
        <dbReference type="EC" id="2.6.1.42"/>
    </reaction>
</comment>
<dbReference type="PANTHER" id="PTHR42743:SF11">
    <property type="entry name" value="AMINODEOXYCHORISMATE LYASE"/>
    <property type="match status" value="1"/>
</dbReference>
<evidence type="ECO:0000256" key="5">
    <source>
        <dbReference type="ARBA" id="ARBA00005072"/>
    </source>
</evidence>
<dbReference type="Proteomes" id="UP000681075">
    <property type="component" value="Unassembled WGS sequence"/>
</dbReference>
<comment type="catalytic activity">
    <reaction evidence="11">
        <text>L-valine + 2-oxoglutarate = 3-methyl-2-oxobutanoate + L-glutamate</text>
        <dbReference type="Rhea" id="RHEA:24813"/>
        <dbReference type="ChEBI" id="CHEBI:11851"/>
        <dbReference type="ChEBI" id="CHEBI:16810"/>
        <dbReference type="ChEBI" id="CHEBI:29985"/>
        <dbReference type="ChEBI" id="CHEBI:57762"/>
        <dbReference type="EC" id="2.6.1.42"/>
    </reaction>
</comment>
<keyword evidence="10" id="KW-0100">Branched-chain amino acid biosynthesis</keyword>
<evidence type="ECO:0000256" key="8">
    <source>
        <dbReference type="ARBA" id="ARBA00014472"/>
    </source>
</evidence>
<comment type="pathway">
    <text evidence="5">Amino-acid biosynthesis; L-leucine biosynthesis; L-leucine from 3-methyl-2-oxobutanoate: step 4/4.</text>
</comment>
<dbReference type="CDD" id="cd01558">
    <property type="entry name" value="D-AAT_like"/>
    <property type="match status" value="1"/>
</dbReference>
<dbReference type="InterPro" id="IPR050571">
    <property type="entry name" value="Class-IV_PLP-Dep_Aminotrnsfr"/>
</dbReference>
<evidence type="ECO:0000313" key="15">
    <source>
        <dbReference type="Proteomes" id="UP000681075"/>
    </source>
</evidence>
<organism evidence="14 15">
    <name type="scientific">Roseiterribacter gracilis</name>
    <dbReference type="NCBI Taxonomy" id="2812848"/>
    <lineage>
        <taxon>Bacteria</taxon>
        <taxon>Pseudomonadati</taxon>
        <taxon>Pseudomonadota</taxon>
        <taxon>Alphaproteobacteria</taxon>
        <taxon>Rhodospirillales</taxon>
        <taxon>Roseiterribacteraceae</taxon>
        <taxon>Roseiterribacter</taxon>
    </lineage>
</organism>
<evidence type="ECO:0000256" key="12">
    <source>
        <dbReference type="ARBA" id="ARBA00048798"/>
    </source>
</evidence>
<dbReference type="GO" id="GO:0004084">
    <property type="term" value="F:branched-chain-amino-acid transaminase activity"/>
    <property type="evidence" value="ECO:0007669"/>
    <property type="project" value="UniProtKB-EC"/>
</dbReference>
<evidence type="ECO:0000256" key="2">
    <source>
        <dbReference type="ARBA" id="ARBA00003109"/>
    </source>
</evidence>
<dbReference type="AlphaFoldDB" id="A0A8S8X8Z9"/>
<comment type="similarity">
    <text evidence="6">Belongs to the class-IV pyridoxal-phosphate-dependent aminotransferase family.</text>
</comment>
<name>A0A8S8X8Z9_9PROT</name>
<proteinExistence type="inferred from homology"/>
<evidence type="ECO:0000256" key="13">
    <source>
        <dbReference type="ARBA" id="ARBA00049229"/>
    </source>
</evidence>
<keyword evidence="15" id="KW-1185">Reference proteome</keyword>
<evidence type="ECO:0000256" key="11">
    <source>
        <dbReference type="ARBA" id="ARBA00048212"/>
    </source>
</evidence>
<dbReference type="GO" id="GO:0005829">
    <property type="term" value="C:cytosol"/>
    <property type="evidence" value="ECO:0007669"/>
    <property type="project" value="TreeGrafter"/>
</dbReference>
<evidence type="ECO:0000256" key="9">
    <source>
        <dbReference type="ARBA" id="ARBA00022898"/>
    </source>
</evidence>
<comment type="caution">
    <text evidence="14">The sequence shown here is derived from an EMBL/GenBank/DDBJ whole genome shotgun (WGS) entry which is preliminary data.</text>
</comment>
<gene>
    <name evidence="14" type="ORF">TMPK1_07690</name>
</gene>
<evidence type="ECO:0000256" key="6">
    <source>
        <dbReference type="ARBA" id="ARBA00009320"/>
    </source>
</evidence>
<accession>A0A8S8X8Z9</accession>
<dbReference type="Pfam" id="PF01063">
    <property type="entry name" value="Aminotran_4"/>
    <property type="match status" value="1"/>
</dbReference>
<dbReference type="EC" id="2.6.1.42" evidence="7"/>
<dbReference type="NCBIfam" id="NF005209">
    <property type="entry name" value="PRK06680.1"/>
    <property type="match status" value="1"/>
</dbReference>
<comment type="cofactor">
    <cofactor evidence="1">
        <name>pyridoxal 5'-phosphate</name>
        <dbReference type="ChEBI" id="CHEBI:597326"/>
    </cofactor>
</comment>
<dbReference type="GO" id="GO:0008652">
    <property type="term" value="P:amino acid biosynthetic process"/>
    <property type="evidence" value="ECO:0007669"/>
    <property type="project" value="UniProtKB-ARBA"/>
</dbReference>
<dbReference type="InterPro" id="IPR043132">
    <property type="entry name" value="BCAT-like_C"/>
</dbReference>